<dbReference type="PANTHER" id="PTHR38503">
    <property type="entry name" value="SMALL INTEGRAL MEMBRANE PROTEIN 1"/>
    <property type="match status" value="1"/>
</dbReference>
<comment type="caution">
    <text evidence="2">The sequence shown here is derived from an EMBL/GenBank/DDBJ whole genome shotgun (WGS) entry which is preliminary data.</text>
</comment>
<dbReference type="Pfam" id="PF15875">
    <property type="entry name" value="DUF4731"/>
    <property type="match status" value="1"/>
</dbReference>
<proteinExistence type="predicted"/>
<dbReference type="AlphaFoldDB" id="A0AA47MVF4"/>
<reference evidence="2" key="1">
    <citation type="journal article" date="2023" name="Front. Mar. Sci.">
        <title>A new Merluccius polli reference genome to investigate the effects of global change in West African waters.</title>
        <authorList>
            <person name="Mateo J.L."/>
            <person name="Blanco-Fernandez C."/>
            <person name="Garcia-Vazquez E."/>
            <person name="Machado-Schiaffino G."/>
        </authorList>
    </citation>
    <scope>NUCLEOTIDE SEQUENCE</scope>
    <source>
        <strain evidence="2">C29</strain>
        <tissue evidence="2">Fin</tissue>
    </source>
</reference>
<keyword evidence="1" id="KW-1133">Transmembrane helix</keyword>
<dbReference type="Proteomes" id="UP001174136">
    <property type="component" value="Unassembled WGS sequence"/>
</dbReference>
<name>A0AA47MVF4_MERPO</name>
<sequence length="159" mass="17094">MDAGTSDSAQYNRWNEDNINVNVAASQTGLAGGMWVQTDVGADGCGCRRMWVQRDVGADGCGCIGMWVQTDVGADRMWVQTDVGADGCECRRMWVQTDVGADGCGCRGMWVQTDVGARMWYNTMCTGSRGLVLKVAGGVAALLTAFFLGYTTGYYVHNC</sequence>
<dbReference type="InterPro" id="IPR031744">
    <property type="entry name" value="SMIM1"/>
</dbReference>
<gene>
    <name evidence="2" type="primary">SMIM1</name>
    <name evidence="2" type="ORF">N1851_013792</name>
</gene>
<dbReference type="PANTHER" id="PTHR38503:SF1">
    <property type="entry name" value="SMALL INTEGRAL MEMBRANE PROTEIN 1"/>
    <property type="match status" value="1"/>
</dbReference>
<keyword evidence="1" id="KW-0812">Transmembrane</keyword>
<keyword evidence="3" id="KW-1185">Reference proteome</keyword>
<evidence type="ECO:0000256" key="1">
    <source>
        <dbReference type="SAM" id="Phobius"/>
    </source>
</evidence>
<accession>A0AA47MVF4</accession>
<feature type="transmembrane region" description="Helical" evidence="1">
    <location>
        <begin position="131"/>
        <end position="156"/>
    </location>
</feature>
<protein>
    <submittedName>
        <fullName evidence="2">Small integral membrane protein 1</fullName>
    </submittedName>
</protein>
<evidence type="ECO:0000313" key="3">
    <source>
        <dbReference type="Proteomes" id="UP001174136"/>
    </source>
</evidence>
<evidence type="ECO:0000313" key="2">
    <source>
        <dbReference type="EMBL" id="KAK0146876.1"/>
    </source>
</evidence>
<organism evidence="2 3">
    <name type="scientific">Merluccius polli</name>
    <name type="common">Benguela hake</name>
    <name type="synonym">Merluccius cadenati</name>
    <dbReference type="NCBI Taxonomy" id="89951"/>
    <lineage>
        <taxon>Eukaryota</taxon>
        <taxon>Metazoa</taxon>
        <taxon>Chordata</taxon>
        <taxon>Craniata</taxon>
        <taxon>Vertebrata</taxon>
        <taxon>Euteleostomi</taxon>
        <taxon>Actinopterygii</taxon>
        <taxon>Neopterygii</taxon>
        <taxon>Teleostei</taxon>
        <taxon>Neoteleostei</taxon>
        <taxon>Acanthomorphata</taxon>
        <taxon>Zeiogadaria</taxon>
        <taxon>Gadariae</taxon>
        <taxon>Gadiformes</taxon>
        <taxon>Gadoidei</taxon>
        <taxon>Merlucciidae</taxon>
        <taxon>Merluccius</taxon>
    </lineage>
</organism>
<keyword evidence="1" id="KW-0472">Membrane</keyword>
<dbReference type="EMBL" id="JAOPHQ010002507">
    <property type="protein sequence ID" value="KAK0146876.1"/>
    <property type="molecule type" value="Genomic_DNA"/>
</dbReference>